<gene>
    <name evidence="1" type="ORF">NLG97_g10849</name>
</gene>
<comment type="caution">
    <text evidence="1">The sequence shown here is derived from an EMBL/GenBank/DDBJ whole genome shotgun (WGS) entry which is preliminary data.</text>
</comment>
<protein>
    <submittedName>
        <fullName evidence="1">Uncharacterized protein</fullName>
    </submittedName>
</protein>
<organism evidence="1 2">
    <name type="scientific">Lecanicillium saksenae</name>
    <dbReference type="NCBI Taxonomy" id="468837"/>
    <lineage>
        <taxon>Eukaryota</taxon>
        <taxon>Fungi</taxon>
        <taxon>Dikarya</taxon>
        <taxon>Ascomycota</taxon>
        <taxon>Pezizomycotina</taxon>
        <taxon>Sordariomycetes</taxon>
        <taxon>Hypocreomycetidae</taxon>
        <taxon>Hypocreales</taxon>
        <taxon>Cordycipitaceae</taxon>
        <taxon>Lecanicillium</taxon>
    </lineage>
</organism>
<sequence length="427" mass="47712">MLLKFFPILAVSVHFAAALWPIPQHVATGKEILEIGKALDVAYNNGTLRWDGQAVDSRDLSRANIVQGGIARAYNAIMERGFVPHMLNPPGSDFEPSRGQIKGQIKTLTISDLGKNGSEIYSMTVGDRNAVINAESTVAVLRALETFTQLFNQHSSGEYWYTNLAPIAIQDGPIFPHRGLIFDVSREWYSVDEVKHTIDALAMAKMNKLHLVATNTQSWQVEIPKFPELTEKGTFYTGQYYSVDDIHDLYTYGVSRGVEIIMEIDMPGHSNIQHIYPELGVAYMAKPYAKYCSEPPCGSFRLNSTRVDEFLEDMFEDLLPRISPFATHFHTGGDEYKANNCALDPDIQSGDTAIVQPLMQKFVQHAHALIRKRGLTPIVWEETVNEWNVTLPKDTIVQSWRGSATPALAKAGYKVIDSSSSYYVCIS</sequence>
<dbReference type="Proteomes" id="UP001148737">
    <property type="component" value="Unassembled WGS sequence"/>
</dbReference>
<name>A0ACC1QDF6_9HYPO</name>
<keyword evidence="2" id="KW-1185">Reference proteome</keyword>
<proteinExistence type="predicted"/>
<dbReference type="EMBL" id="JANAKD010002987">
    <property type="protein sequence ID" value="KAJ3472609.1"/>
    <property type="molecule type" value="Genomic_DNA"/>
</dbReference>
<evidence type="ECO:0000313" key="2">
    <source>
        <dbReference type="Proteomes" id="UP001148737"/>
    </source>
</evidence>
<evidence type="ECO:0000313" key="1">
    <source>
        <dbReference type="EMBL" id="KAJ3472609.1"/>
    </source>
</evidence>
<reference evidence="1" key="1">
    <citation type="submission" date="2022-07" db="EMBL/GenBank/DDBJ databases">
        <title>Genome Sequence of Lecanicillium saksenae.</title>
        <authorList>
            <person name="Buettner E."/>
        </authorList>
    </citation>
    <scope>NUCLEOTIDE SEQUENCE</scope>
    <source>
        <strain evidence="1">VT-O1</strain>
    </source>
</reference>
<accession>A0ACC1QDF6</accession>